<dbReference type="InterPro" id="IPR050248">
    <property type="entry name" value="Polysacc_deacetylase_ArnD"/>
</dbReference>
<dbReference type="InterPro" id="IPR002509">
    <property type="entry name" value="NODB_dom"/>
</dbReference>
<dbReference type="EMBL" id="LSZW01000047">
    <property type="protein sequence ID" value="KXK66265.1"/>
    <property type="molecule type" value="Genomic_DNA"/>
</dbReference>
<accession>A0A136Q6F5</accession>
<dbReference type="Pfam" id="PF01522">
    <property type="entry name" value="Polysacc_deac_1"/>
    <property type="match status" value="1"/>
</dbReference>
<dbReference type="SUPFAM" id="SSF88713">
    <property type="entry name" value="Glycoside hydrolase/deacetylase"/>
    <property type="match status" value="1"/>
</dbReference>
<protein>
    <submittedName>
        <fullName evidence="2">Putative delta-lactam-biosynthetic de-N-acetylase</fullName>
    </submittedName>
</protein>
<dbReference type="PANTHER" id="PTHR10587:SF78">
    <property type="entry name" value="PEPTIDOGLYCAN-N-ACETYLMURAMIC ACID DEACETYLASE PDAA"/>
    <property type="match status" value="1"/>
</dbReference>
<dbReference type="PANTHER" id="PTHR10587">
    <property type="entry name" value="GLYCOSYL TRANSFERASE-RELATED"/>
    <property type="match status" value="1"/>
</dbReference>
<dbReference type="Proteomes" id="UP000070366">
    <property type="component" value="Unassembled WGS sequence"/>
</dbReference>
<reference evidence="2 3" key="1">
    <citation type="submission" date="2016-02" db="EMBL/GenBank/DDBJ databases">
        <authorList>
            <person name="Wen L."/>
            <person name="He K."/>
            <person name="Yang H."/>
        </authorList>
    </citation>
    <scope>NUCLEOTIDE SEQUENCE [LARGE SCALE GENOMIC DNA]</scope>
    <source>
        <strain evidence="2 3">DSM 22607</strain>
    </source>
</reference>
<dbReference type="Gene3D" id="3.20.20.370">
    <property type="entry name" value="Glycoside hydrolase/deacetylase"/>
    <property type="match status" value="1"/>
</dbReference>
<evidence type="ECO:0000313" key="3">
    <source>
        <dbReference type="Proteomes" id="UP000070366"/>
    </source>
</evidence>
<comment type="caution">
    <text evidence="2">The sequence shown here is derived from an EMBL/GenBank/DDBJ whole genome shotgun (WGS) entry which is preliminary data.</text>
</comment>
<dbReference type="InterPro" id="IPR011330">
    <property type="entry name" value="Glyco_hydro/deAcase_b/a-brl"/>
</dbReference>
<gene>
    <name evidence="2" type="ORF">HMPREF3293_01002</name>
</gene>
<dbReference type="STRING" id="626937.HMPREF3293_01002"/>
<keyword evidence="3" id="KW-1185">Reference proteome</keyword>
<evidence type="ECO:0000313" key="2">
    <source>
        <dbReference type="EMBL" id="KXK66265.1"/>
    </source>
</evidence>
<dbReference type="GO" id="GO:0005975">
    <property type="term" value="P:carbohydrate metabolic process"/>
    <property type="evidence" value="ECO:0007669"/>
    <property type="project" value="InterPro"/>
</dbReference>
<dbReference type="PATRIC" id="fig|626937.4.peg.990"/>
<sequence length="188" mass="21356">MPEEQKFYLTFDEGYENGNTAAILDVLKEKDQKATFFVTYSYVRDNPALVQRMIDEGHVIGNHSVRHLSMPDLTLEEARGEIVTLHTFMRDTYGVEMTVFRPPMGEYSQQTLALTQALGYKSAFWSFAYYDYEPDDQMGREAALAKVAENIHPGELVLLHAVSTDNTAILPDLIDILRGQGYEILPLQ</sequence>
<dbReference type="AlphaFoldDB" id="A0A136Q6F5"/>
<evidence type="ECO:0000259" key="1">
    <source>
        <dbReference type="PROSITE" id="PS51677"/>
    </source>
</evidence>
<feature type="domain" description="NodB homology" evidence="1">
    <location>
        <begin position="5"/>
        <end position="185"/>
    </location>
</feature>
<dbReference type="GO" id="GO:0016020">
    <property type="term" value="C:membrane"/>
    <property type="evidence" value="ECO:0007669"/>
    <property type="project" value="TreeGrafter"/>
</dbReference>
<dbReference type="GO" id="GO:0016810">
    <property type="term" value="F:hydrolase activity, acting on carbon-nitrogen (but not peptide) bonds"/>
    <property type="evidence" value="ECO:0007669"/>
    <property type="project" value="InterPro"/>
</dbReference>
<proteinExistence type="predicted"/>
<dbReference type="PROSITE" id="PS51677">
    <property type="entry name" value="NODB"/>
    <property type="match status" value="1"/>
</dbReference>
<name>A0A136Q6F5_9FIRM</name>
<organism evidence="2 3">
    <name type="scientific">Christensenella minuta</name>
    <dbReference type="NCBI Taxonomy" id="626937"/>
    <lineage>
        <taxon>Bacteria</taxon>
        <taxon>Bacillati</taxon>
        <taxon>Bacillota</taxon>
        <taxon>Clostridia</taxon>
        <taxon>Christensenellales</taxon>
        <taxon>Christensenellaceae</taxon>
        <taxon>Christensenella</taxon>
    </lineage>
</organism>